<dbReference type="PROSITE" id="PS51387">
    <property type="entry name" value="FAD_PCMH"/>
    <property type="match status" value="1"/>
</dbReference>
<dbReference type="Gene3D" id="3.30.465.10">
    <property type="match status" value="1"/>
</dbReference>
<comment type="cofactor">
    <cofactor evidence="1">
        <name>FAD</name>
        <dbReference type="ChEBI" id="CHEBI:57692"/>
    </cofactor>
</comment>
<reference evidence="12" key="2">
    <citation type="submission" date="2016-04" db="UniProtKB">
        <authorList>
            <consortium name="WormBaseParasite"/>
        </authorList>
    </citation>
    <scope>IDENTIFICATION</scope>
</reference>
<dbReference type="InterPro" id="IPR016167">
    <property type="entry name" value="FAD-bd_PCMH_sub1"/>
</dbReference>
<reference evidence="11" key="1">
    <citation type="submission" date="2012-09" db="EMBL/GenBank/DDBJ databases">
        <authorList>
            <person name="Martin A.A."/>
        </authorList>
    </citation>
    <scope>NUCLEOTIDE SEQUENCE</scope>
</reference>
<evidence type="ECO:0000256" key="9">
    <source>
        <dbReference type="ARBA" id="ARBA00049267"/>
    </source>
</evidence>
<dbReference type="Pfam" id="PF01565">
    <property type="entry name" value="FAD_binding_4"/>
    <property type="match status" value="1"/>
</dbReference>
<evidence type="ECO:0000256" key="5">
    <source>
        <dbReference type="ARBA" id="ARBA00023002"/>
    </source>
</evidence>
<dbReference type="Gene3D" id="1.10.45.10">
    <property type="entry name" value="Vanillyl-alcohol Oxidase, Chain A, domain 4"/>
    <property type="match status" value="1"/>
</dbReference>
<dbReference type="InterPro" id="IPR004113">
    <property type="entry name" value="FAD-bd_oxidored_4_C"/>
</dbReference>
<dbReference type="Pfam" id="PF02913">
    <property type="entry name" value="FAD-oxidase_C"/>
    <property type="match status" value="1"/>
</dbReference>
<organism evidence="11 12">
    <name type="scientific">Angiostrongylus cantonensis</name>
    <name type="common">Rat lungworm</name>
    <dbReference type="NCBI Taxonomy" id="6313"/>
    <lineage>
        <taxon>Eukaryota</taxon>
        <taxon>Metazoa</taxon>
        <taxon>Ecdysozoa</taxon>
        <taxon>Nematoda</taxon>
        <taxon>Chromadorea</taxon>
        <taxon>Rhabditida</taxon>
        <taxon>Rhabditina</taxon>
        <taxon>Rhabditomorpha</taxon>
        <taxon>Strongyloidea</taxon>
        <taxon>Metastrongylidae</taxon>
        <taxon>Angiostrongylus</taxon>
    </lineage>
</organism>
<dbReference type="InterPro" id="IPR016171">
    <property type="entry name" value="Vanillyl_alc_oxidase_C-sub2"/>
</dbReference>
<dbReference type="InterPro" id="IPR016166">
    <property type="entry name" value="FAD-bd_PCMH"/>
</dbReference>
<dbReference type="SUPFAM" id="SSF55103">
    <property type="entry name" value="FAD-linked oxidases, C-terminal domain"/>
    <property type="match status" value="1"/>
</dbReference>
<dbReference type="GO" id="GO:0051990">
    <property type="term" value="F:(R)-2-hydroxyglutarate dehydrogenase activity"/>
    <property type="evidence" value="ECO:0007669"/>
    <property type="project" value="UniProtKB-EC"/>
</dbReference>
<evidence type="ECO:0000256" key="8">
    <source>
        <dbReference type="ARBA" id="ARBA00045410"/>
    </source>
</evidence>
<dbReference type="FunFam" id="3.30.70.2740:FF:000002">
    <property type="entry name" value="D-2-hydroxyglutarate dehydrogenase mitochondrial"/>
    <property type="match status" value="1"/>
</dbReference>
<comment type="similarity">
    <text evidence="2">Belongs to the FAD-binding oxidoreductase/transferase type 4 family.</text>
</comment>
<proteinExistence type="inferred from homology"/>
<dbReference type="FunFam" id="3.30.70.2190:FF:000001">
    <property type="entry name" value="D-2-hydroxyglutarate dehydrogenase mitochondrial"/>
    <property type="match status" value="1"/>
</dbReference>
<dbReference type="Gene3D" id="3.30.70.2190">
    <property type="match status" value="1"/>
</dbReference>
<sequence>MARDPRFVTIESTDIRIFESICGPNYVKTEGIGNYTTDWTKAFKVKCMHDEKKTTQAGNTGLVGGGVPVHDEVIISIKRIRQNFSFNENTGTLSCDAGFLLEELDNRLAPYGYMMPYDLGAKGSCMVGGNVATNAGGIRLLRYGSLHAHVLGLTVVLPTEEGTVVKLGSALRKDNTSLHTPHLFLGSEGQLGLITHVTMTTVPRPTSVQSAMIGVETFESCCNVLRLARRHLSEILSSFEFLDREAIRLLEETLSLKPILQSNPRFTVLVETSGSNEEHDAMKLERFLEDCFSSGVAVDGIQAQSCAESSAMWRLRESAPLAVSADGFAYKNDVSLPLKHFYQLTEEIRARCVKLAKNIVTYGHLGDGNSHLNVTSEGYSQELYDSLYPFLYEWVVAHGGSISAEHGIGQLKLPHSSLGKSAAERDLVRKIKAMFDPNGILNPYKTF</sequence>
<comment type="function">
    <text evidence="8">Catalyzes the oxidation of D-2-hydroxyglutarate (D-2-HG) to alpha-ketoglutarate. Also catalyzes the oxidation of other D-2-hydroxyacids, such as D-malate (D-MAL) and D-lactate (D-LAC). Exhibits high activities towards D-2-HG and D-MAL but a very weak activity towards D-LAC.</text>
</comment>
<dbReference type="Proteomes" id="UP000035642">
    <property type="component" value="Unassembled WGS sequence"/>
</dbReference>
<dbReference type="InterPro" id="IPR016164">
    <property type="entry name" value="FAD-linked_Oxase-like_C"/>
</dbReference>
<dbReference type="GO" id="GO:0005739">
    <property type="term" value="C:mitochondrion"/>
    <property type="evidence" value="ECO:0007669"/>
    <property type="project" value="TreeGrafter"/>
</dbReference>
<keyword evidence="4" id="KW-0274">FAD</keyword>
<dbReference type="GO" id="GO:0071949">
    <property type="term" value="F:FAD binding"/>
    <property type="evidence" value="ECO:0007669"/>
    <property type="project" value="InterPro"/>
</dbReference>
<feature type="domain" description="FAD-binding PCMH-type" evidence="10">
    <location>
        <begin position="20"/>
        <end position="204"/>
    </location>
</feature>
<keyword evidence="3" id="KW-0285">Flavoprotein</keyword>
<evidence type="ECO:0000313" key="12">
    <source>
        <dbReference type="WBParaSite" id="ACAC_0000203501-mRNA-1"/>
    </source>
</evidence>
<evidence type="ECO:0000256" key="6">
    <source>
        <dbReference type="ARBA" id="ARBA00039003"/>
    </source>
</evidence>
<dbReference type="Gene3D" id="3.30.70.2740">
    <property type="match status" value="1"/>
</dbReference>
<evidence type="ECO:0000256" key="7">
    <source>
        <dbReference type="ARBA" id="ARBA00039639"/>
    </source>
</evidence>
<evidence type="ECO:0000256" key="2">
    <source>
        <dbReference type="ARBA" id="ARBA00008000"/>
    </source>
</evidence>
<dbReference type="WBParaSite" id="ACAC_0000203501-mRNA-1">
    <property type="protein sequence ID" value="ACAC_0000203501-mRNA-1"/>
    <property type="gene ID" value="ACAC_0000203501"/>
</dbReference>
<name>A0A158P766_ANGCA</name>
<evidence type="ECO:0000256" key="1">
    <source>
        <dbReference type="ARBA" id="ARBA00001974"/>
    </source>
</evidence>
<comment type="catalytic activity">
    <reaction evidence="9">
        <text>(R)-malate + A = oxaloacetate + AH2</text>
        <dbReference type="Rhea" id="RHEA:67460"/>
        <dbReference type="ChEBI" id="CHEBI:13193"/>
        <dbReference type="ChEBI" id="CHEBI:15588"/>
        <dbReference type="ChEBI" id="CHEBI:16452"/>
        <dbReference type="ChEBI" id="CHEBI:17499"/>
    </reaction>
    <physiologicalReaction direction="left-to-right" evidence="9">
        <dbReference type="Rhea" id="RHEA:67461"/>
    </physiologicalReaction>
</comment>
<dbReference type="STRING" id="6313.A0A158P766"/>
<dbReference type="SUPFAM" id="SSF56176">
    <property type="entry name" value="FAD-binding/transporter-associated domain-like"/>
    <property type="match status" value="1"/>
</dbReference>
<dbReference type="FunFam" id="1.10.45.10:FF:000001">
    <property type="entry name" value="D-lactate dehydrogenase mitochondrial"/>
    <property type="match status" value="1"/>
</dbReference>
<dbReference type="InterPro" id="IPR051264">
    <property type="entry name" value="FAD-oxidored/transferase_4"/>
</dbReference>
<dbReference type="AlphaFoldDB" id="A0A158P766"/>
<keyword evidence="11" id="KW-1185">Reference proteome</keyword>
<dbReference type="EC" id="1.1.99.39" evidence="6"/>
<dbReference type="PANTHER" id="PTHR43716:SF1">
    <property type="entry name" value="D-2-HYDROXYGLUTARATE DEHYDROGENASE, MITOCHONDRIAL"/>
    <property type="match status" value="1"/>
</dbReference>
<evidence type="ECO:0000256" key="4">
    <source>
        <dbReference type="ARBA" id="ARBA00022827"/>
    </source>
</evidence>
<dbReference type="InterPro" id="IPR006094">
    <property type="entry name" value="Oxid_FAD_bind_N"/>
</dbReference>
<protein>
    <recommendedName>
        <fullName evidence="7">D-2-hydroxyglutarate dehydrogenase, mitochondrial</fullName>
        <ecNumber evidence="6">1.1.99.39</ecNumber>
    </recommendedName>
</protein>
<evidence type="ECO:0000313" key="11">
    <source>
        <dbReference type="Proteomes" id="UP000035642"/>
    </source>
</evidence>
<dbReference type="Gene3D" id="3.30.43.10">
    <property type="entry name" value="Uridine Diphospho-n-acetylenolpyruvylglucosamine Reductase, domain 2"/>
    <property type="match status" value="1"/>
</dbReference>
<dbReference type="InterPro" id="IPR036318">
    <property type="entry name" value="FAD-bd_PCMH-like_sf"/>
</dbReference>
<evidence type="ECO:0000256" key="3">
    <source>
        <dbReference type="ARBA" id="ARBA00022630"/>
    </source>
</evidence>
<evidence type="ECO:0000259" key="10">
    <source>
        <dbReference type="PROSITE" id="PS51387"/>
    </source>
</evidence>
<dbReference type="PANTHER" id="PTHR43716">
    <property type="entry name" value="D-2-HYDROXYGLUTARATE DEHYDROGENASE, MITOCHONDRIAL"/>
    <property type="match status" value="1"/>
</dbReference>
<accession>A0A158P766</accession>
<keyword evidence="5" id="KW-0560">Oxidoreductase</keyword>
<dbReference type="InterPro" id="IPR016169">
    <property type="entry name" value="FAD-bd_PCMH_sub2"/>
</dbReference>